<feature type="compositionally biased region" description="Pro residues" evidence="1">
    <location>
        <begin position="115"/>
        <end position="129"/>
    </location>
</feature>
<keyword evidence="2" id="KW-0472">Membrane</keyword>
<dbReference type="AlphaFoldDB" id="A0A8H4VH93"/>
<reference evidence="3 4" key="1">
    <citation type="journal article" date="2020" name="G3 (Bethesda)">
        <title>Genetic Underpinnings of Host Manipulation by Ophiocordyceps as Revealed by Comparative Transcriptomics.</title>
        <authorList>
            <person name="Will I."/>
            <person name="Das B."/>
            <person name="Trinh T."/>
            <person name="Brachmann A."/>
            <person name="Ohm R.A."/>
            <person name="de Bekker C."/>
        </authorList>
    </citation>
    <scope>NUCLEOTIDE SEQUENCE [LARGE SCALE GENOMIC DNA]</scope>
    <source>
        <strain evidence="3 4">EC05</strain>
    </source>
</reference>
<keyword evidence="2" id="KW-1133">Transmembrane helix</keyword>
<dbReference type="Proteomes" id="UP000562929">
    <property type="component" value="Unassembled WGS sequence"/>
</dbReference>
<keyword evidence="2" id="KW-0812">Transmembrane</keyword>
<accession>A0A8H4VH93</accession>
<feature type="region of interest" description="Disordered" evidence="1">
    <location>
        <begin position="211"/>
        <end position="263"/>
    </location>
</feature>
<gene>
    <name evidence="3" type="ORF">GQ602_001620</name>
</gene>
<sequence length="340" mass="36658">MTGRDSQGRPDWWPRAESLRCLGQAPHCAASYPLGPTQVAVAARGPTGGTCRGAFGQPVAAAAAFFATSLPLDSPVSRASSDSPSSQPRYRFRLSTSVIETRWPAVYLTISPPRTRTPPPPLPSSPLSPPAAPYYSGTPFDTSAHRIADLIYRPHAGPTSPVVHYSLGPPRLPPSINIMTTSTDITDHEPPTGGIQVQTTIATLEKAALPPTTVTTYPSSFDRSPCPSGHTSPRSDRSQNPFDTDVEAMMTNGSTDKHPRPSVVLNRQNDAQVWPGKDHWKQRAKAAKRQRSCTYMSRLSRRTRIAVKILVIILVIGIGFAVGFGISKPLNAPIWGKNTP</sequence>
<protein>
    <submittedName>
        <fullName evidence="3">Uncharacterized protein</fullName>
    </submittedName>
</protein>
<feature type="compositionally biased region" description="Polar residues" evidence="1">
    <location>
        <begin position="212"/>
        <end position="222"/>
    </location>
</feature>
<evidence type="ECO:0000313" key="3">
    <source>
        <dbReference type="EMBL" id="KAF4596007.1"/>
    </source>
</evidence>
<proteinExistence type="predicted"/>
<keyword evidence="4" id="KW-1185">Reference proteome</keyword>
<evidence type="ECO:0000256" key="1">
    <source>
        <dbReference type="SAM" id="MobiDB-lite"/>
    </source>
</evidence>
<name>A0A8H4VH93_9HYPO</name>
<feature type="region of interest" description="Disordered" evidence="1">
    <location>
        <begin position="110"/>
        <end position="129"/>
    </location>
</feature>
<evidence type="ECO:0000313" key="4">
    <source>
        <dbReference type="Proteomes" id="UP000562929"/>
    </source>
</evidence>
<dbReference type="EMBL" id="JAACLJ010000001">
    <property type="protein sequence ID" value="KAF4596007.1"/>
    <property type="molecule type" value="Genomic_DNA"/>
</dbReference>
<comment type="caution">
    <text evidence="3">The sequence shown here is derived from an EMBL/GenBank/DDBJ whole genome shotgun (WGS) entry which is preliminary data.</text>
</comment>
<dbReference type="OrthoDB" id="5214669at2759"/>
<feature type="transmembrane region" description="Helical" evidence="2">
    <location>
        <begin position="305"/>
        <end position="326"/>
    </location>
</feature>
<evidence type="ECO:0000256" key="2">
    <source>
        <dbReference type="SAM" id="Phobius"/>
    </source>
</evidence>
<organism evidence="3 4">
    <name type="scientific">Ophiocordyceps camponoti-floridani</name>
    <dbReference type="NCBI Taxonomy" id="2030778"/>
    <lineage>
        <taxon>Eukaryota</taxon>
        <taxon>Fungi</taxon>
        <taxon>Dikarya</taxon>
        <taxon>Ascomycota</taxon>
        <taxon>Pezizomycotina</taxon>
        <taxon>Sordariomycetes</taxon>
        <taxon>Hypocreomycetidae</taxon>
        <taxon>Hypocreales</taxon>
        <taxon>Ophiocordycipitaceae</taxon>
        <taxon>Ophiocordyceps</taxon>
    </lineage>
</organism>